<gene>
    <name evidence="2" type="ORF">GCM10010287_47090</name>
</gene>
<evidence type="ECO:0000256" key="1">
    <source>
        <dbReference type="SAM" id="MobiDB-lite"/>
    </source>
</evidence>
<feature type="region of interest" description="Disordered" evidence="1">
    <location>
        <begin position="1"/>
        <end position="22"/>
    </location>
</feature>
<accession>A0ABQ2U5Y2</accession>
<evidence type="ECO:0000313" key="3">
    <source>
        <dbReference type="Proteomes" id="UP000629911"/>
    </source>
</evidence>
<evidence type="ECO:0000313" key="2">
    <source>
        <dbReference type="EMBL" id="GGT67026.1"/>
    </source>
</evidence>
<organism evidence="2 3">
    <name type="scientific">Streptomyces variabilis</name>
    <dbReference type="NCBI Taxonomy" id="67372"/>
    <lineage>
        <taxon>Bacteria</taxon>
        <taxon>Bacillati</taxon>
        <taxon>Actinomycetota</taxon>
        <taxon>Actinomycetes</taxon>
        <taxon>Kitasatosporales</taxon>
        <taxon>Streptomycetaceae</taxon>
        <taxon>Streptomyces</taxon>
        <taxon>Streptomyces griseoincarnatus group</taxon>
    </lineage>
</organism>
<sequence length="89" mass="9719">MDLQAQARLLEDDLREQTEAEPEFRDALRAEYGKAVAAERTAAMYETWRDARVVQIAAAWMLACVLDGVGNGEVHGPRHGSCGSARTTG</sequence>
<dbReference type="Proteomes" id="UP000629911">
    <property type="component" value="Unassembled WGS sequence"/>
</dbReference>
<dbReference type="RefSeq" id="WP_189365874.1">
    <property type="nucleotide sequence ID" value="NZ_BMTZ01000016.1"/>
</dbReference>
<proteinExistence type="predicted"/>
<keyword evidence="3" id="KW-1185">Reference proteome</keyword>
<reference evidence="3" key="1">
    <citation type="journal article" date="2019" name="Int. J. Syst. Evol. Microbiol.">
        <title>The Global Catalogue of Microorganisms (GCM) 10K type strain sequencing project: providing services to taxonomists for standard genome sequencing and annotation.</title>
        <authorList>
            <consortium name="The Broad Institute Genomics Platform"/>
            <consortium name="The Broad Institute Genome Sequencing Center for Infectious Disease"/>
            <person name="Wu L."/>
            <person name="Ma J."/>
        </authorList>
    </citation>
    <scope>NUCLEOTIDE SEQUENCE [LARGE SCALE GENOMIC DNA]</scope>
    <source>
        <strain evidence="3">JCM 4422</strain>
    </source>
</reference>
<name>A0ABQ2U5Y2_9ACTN</name>
<comment type="caution">
    <text evidence="2">The sequence shown here is derived from an EMBL/GenBank/DDBJ whole genome shotgun (WGS) entry which is preliminary data.</text>
</comment>
<protein>
    <submittedName>
        <fullName evidence="2">Uncharacterized protein</fullName>
    </submittedName>
</protein>
<feature type="compositionally biased region" description="Basic and acidic residues" evidence="1">
    <location>
        <begin position="9"/>
        <end position="22"/>
    </location>
</feature>
<dbReference type="EMBL" id="BMTZ01000016">
    <property type="protein sequence ID" value="GGT67026.1"/>
    <property type="molecule type" value="Genomic_DNA"/>
</dbReference>